<dbReference type="Proteomes" id="UP000290900">
    <property type="component" value="Unassembled WGS sequence"/>
</dbReference>
<dbReference type="OrthoDB" id="337270at2759"/>
<evidence type="ECO:0000256" key="4">
    <source>
        <dbReference type="ARBA" id="ARBA00023163"/>
    </source>
</evidence>
<dbReference type="GO" id="GO:0016592">
    <property type="term" value="C:mediator complex"/>
    <property type="evidence" value="ECO:0007669"/>
    <property type="project" value="InterPro"/>
</dbReference>
<comment type="similarity">
    <text evidence="2 6">Belongs to the Mediator complex subunit 10 family.</text>
</comment>
<dbReference type="InterPro" id="IPR019145">
    <property type="entry name" value="Mediator_Med10"/>
</dbReference>
<dbReference type="GO" id="GO:0003712">
    <property type="term" value="F:transcription coregulator activity"/>
    <property type="evidence" value="ECO:0007669"/>
    <property type="project" value="InterPro"/>
</dbReference>
<dbReference type="GO" id="GO:0006357">
    <property type="term" value="P:regulation of transcription by RNA polymerase II"/>
    <property type="evidence" value="ECO:0007669"/>
    <property type="project" value="InterPro"/>
</dbReference>
<evidence type="ECO:0000313" key="8">
    <source>
        <dbReference type="Proteomes" id="UP000290900"/>
    </source>
</evidence>
<comment type="subcellular location">
    <subcellularLocation>
        <location evidence="1 6">Nucleus</location>
    </subcellularLocation>
</comment>
<comment type="function">
    <text evidence="6">Component of the Mediator complex, a coactivator involved in the regulated transcription of nearly all RNA polymerase II-dependent genes. Mediator functions as a bridge to convey information from gene-specific regulatory proteins to the basal RNA polymerase II transcription machinery. Mediator is recruited to promoters by direct interactions with regulatory proteins and serves as a scaffold for the assembly of a functional preinitiation complex with RNA polymerase II and the general transcription factors.</text>
</comment>
<keyword evidence="5 6" id="KW-0539">Nucleus</keyword>
<evidence type="ECO:0000256" key="1">
    <source>
        <dbReference type="ARBA" id="ARBA00004123"/>
    </source>
</evidence>
<dbReference type="AlphaFoldDB" id="A0A448YMG6"/>
<comment type="subunit">
    <text evidence="6">Component of the Mediator complex.</text>
</comment>
<keyword evidence="4 6" id="KW-0804">Transcription</keyword>
<dbReference type="EMBL" id="CAACVR010000017">
    <property type="protein sequence ID" value="VEU22053.1"/>
    <property type="molecule type" value="Genomic_DNA"/>
</dbReference>
<evidence type="ECO:0000313" key="7">
    <source>
        <dbReference type="EMBL" id="VEU22053.1"/>
    </source>
</evidence>
<organism evidence="7 8">
    <name type="scientific">Brettanomyces naardenensis</name>
    <name type="common">Yeast</name>
    <dbReference type="NCBI Taxonomy" id="13370"/>
    <lineage>
        <taxon>Eukaryota</taxon>
        <taxon>Fungi</taxon>
        <taxon>Dikarya</taxon>
        <taxon>Ascomycota</taxon>
        <taxon>Saccharomycotina</taxon>
        <taxon>Pichiomycetes</taxon>
        <taxon>Pichiales</taxon>
        <taxon>Pichiaceae</taxon>
        <taxon>Brettanomyces</taxon>
    </lineage>
</organism>
<proteinExistence type="inferred from homology"/>
<sequence>MTTESRSSKNSPLDSLQDDLSEIIETFVHLGVQVHDFQGTQEAKIGLANNINKVVSELQRLSDKPDLKNIAIPLDIINYVEDGRNPDIYTREFVEVVRKLNQYLNGKSLALQRFRDTLSTCIKQEFPELADEVENIKERTAS</sequence>
<evidence type="ECO:0000256" key="6">
    <source>
        <dbReference type="RuleBase" id="RU364146"/>
    </source>
</evidence>
<evidence type="ECO:0000256" key="5">
    <source>
        <dbReference type="ARBA" id="ARBA00023242"/>
    </source>
</evidence>
<dbReference type="FunCoup" id="A0A448YMG6">
    <property type="interactions" value="573"/>
</dbReference>
<protein>
    <recommendedName>
        <fullName evidence="6">Mediator of RNA polymerase II transcription subunit 10</fullName>
    </recommendedName>
    <alternativeName>
        <fullName evidence="6">Mediator complex subunit 10</fullName>
    </alternativeName>
</protein>
<evidence type="ECO:0000256" key="3">
    <source>
        <dbReference type="ARBA" id="ARBA00023015"/>
    </source>
</evidence>
<gene>
    <name evidence="6" type="primary">MED10</name>
    <name evidence="7" type="ORF">BRENAR_LOCUS2785</name>
</gene>
<name>A0A448YMG6_BRENA</name>
<keyword evidence="3 6" id="KW-0805">Transcription regulation</keyword>
<dbReference type="Pfam" id="PF09748">
    <property type="entry name" value="Med10"/>
    <property type="match status" value="1"/>
</dbReference>
<keyword evidence="6" id="KW-0010">Activator</keyword>
<reference evidence="7 8" key="1">
    <citation type="submission" date="2018-12" db="EMBL/GenBank/DDBJ databases">
        <authorList>
            <person name="Tiukova I."/>
            <person name="Dainat J."/>
        </authorList>
    </citation>
    <scope>NUCLEOTIDE SEQUENCE [LARGE SCALE GENOMIC DNA]</scope>
</reference>
<evidence type="ECO:0000256" key="2">
    <source>
        <dbReference type="ARBA" id="ARBA00005389"/>
    </source>
</evidence>
<accession>A0A448YMG6</accession>
<dbReference type="InParanoid" id="A0A448YMG6"/>
<dbReference type="STRING" id="13370.A0A448YMG6"/>
<keyword evidence="8" id="KW-1185">Reference proteome</keyword>